<dbReference type="EMBL" id="SMUV01000052">
    <property type="protein sequence ID" value="TDK50895.1"/>
    <property type="molecule type" value="Genomic_DNA"/>
</dbReference>
<dbReference type="AlphaFoldDB" id="A0A4R5VEP0"/>
<dbReference type="GO" id="GO:0008146">
    <property type="term" value="F:sulfotransferase activity"/>
    <property type="evidence" value="ECO:0007669"/>
    <property type="project" value="InterPro"/>
</dbReference>
<dbReference type="InterPro" id="IPR005331">
    <property type="entry name" value="Sulfotransferase"/>
</dbReference>
<reference evidence="1 2" key="1">
    <citation type="submission" date="2019-03" db="EMBL/GenBank/DDBJ databases">
        <title>Ruegeria lutea sp. nov., a novel strain, isolated from marine sediment, the Masan Bay, South Korea.</title>
        <authorList>
            <person name="Kim J."/>
            <person name="Kim D.-Y."/>
            <person name="Lee S.-S."/>
        </authorList>
    </citation>
    <scope>NUCLEOTIDE SEQUENCE [LARGE SCALE GENOMIC DNA]</scope>
    <source>
        <strain evidence="1 2">318-1</strain>
    </source>
</reference>
<dbReference type="Proteomes" id="UP000295301">
    <property type="component" value="Unassembled WGS sequence"/>
</dbReference>
<evidence type="ECO:0008006" key="3">
    <source>
        <dbReference type="Google" id="ProtNLM"/>
    </source>
</evidence>
<dbReference type="RefSeq" id="WP_133358627.1">
    <property type="nucleotide sequence ID" value="NZ_SMUV01000052.1"/>
</dbReference>
<accession>A0A4R5VEP0</accession>
<evidence type="ECO:0000313" key="2">
    <source>
        <dbReference type="Proteomes" id="UP000295301"/>
    </source>
</evidence>
<dbReference type="GO" id="GO:0016020">
    <property type="term" value="C:membrane"/>
    <property type="evidence" value="ECO:0007669"/>
    <property type="project" value="InterPro"/>
</dbReference>
<organism evidence="1 2">
    <name type="scientific">Antarcticimicrobium luteum</name>
    <dbReference type="NCBI Taxonomy" id="2547397"/>
    <lineage>
        <taxon>Bacteria</taxon>
        <taxon>Pseudomonadati</taxon>
        <taxon>Pseudomonadota</taxon>
        <taxon>Alphaproteobacteria</taxon>
        <taxon>Rhodobacterales</taxon>
        <taxon>Paracoccaceae</taxon>
        <taxon>Antarcticimicrobium</taxon>
    </lineage>
</organism>
<proteinExistence type="predicted"/>
<comment type="caution">
    <text evidence="1">The sequence shown here is derived from an EMBL/GenBank/DDBJ whole genome shotgun (WGS) entry which is preliminary data.</text>
</comment>
<protein>
    <recommendedName>
        <fullName evidence="3">Sulfotransferase family protein</fullName>
    </recommendedName>
</protein>
<dbReference type="Pfam" id="PF03567">
    <property type="entry name" value="Sulfotransfer_2"/>
    <property type="match status" value="1"/>
</dbReference>
<name>A0A4R5VEP0_9RHOB</name>
<sequence length="223" mass="25622">MIVSDTEKFVFIHNPKCGGMSSHNALLKYDTRDNFFFEWKTVNDAGKVIDMAHITPFQMRRFFPKAFREVRDYLKFAFVRNPYHRYLSAVSQHLKLGTPHMRAAVLADPEAFYRVAASFAVTALQPHPVENDHRLVHFRLQCNFVNLDGHRWANHVFRLEHLESMQGTPVAGWLPDMARQRANPTEGGAVADGYEVARLGSEAIAALNEFYARDFEAFGYDRV</sequence>
<dbReference type="Gene3D" id="3.40.50.300">
    <property type="entry name" value="P-loop containing nucleotide triphosphate hydrolases"/>
    <property type="match status" value="1"/>
</dbReference>
<dbReference type="OrthoDB" id="554104at2"/>
<keyword evidence="2" id="KW-1185">Reference proteome</keyword>
<dbReference type="InterPro" id="IPR027417">
    <property type="entry name" value="P-loop_NTPase"/>
</dbReference>
<gene>
    <name evidence="1" type="ORF">E1832_04960</name>
</gene>
<evidence type="ECO:0000313" key="1">
    <source>
        <dbReference type="EMBL" id="TDK50895.1"/>
    </source>
</evidence>